<accession>A0ABZ2KAN2</accession>
<dbReference type="SUPFAM" id="SSF55298">
    <property type="entry name" value="YjgF-like"/>
    <property type="match status" value="1"/>
</dbReference>
<dbReference type="EMBL" id="CP089982">
    <property type="protein sequence ID" value="WXA95727.1"/>
    <property type="molecule type" value="Genomic_DNA"/>
</dbReference>
<keyword evidence="2" id="KW-1185">Reference proteome</keyword>
<dbReference type="Gene3D" id="3.30.1330.40">
    <property type="entry name" value="RutC-like"/>
    <property type="match status" value="1"/>
</dbReference>
<dbReference type="RefSeq" id="WP_394846336.1">
    <property type="nucleotide sequence ID" value="NZ_CP089982.1"/>
</dbReference>
<organism evidence="1 2">
    <name type="scientific">Pendulispora brunnea</name>
    <dbReference type="NCBI Taxonomy" id="2905690"/>
    <lineage>
        <taxon>Bacteria</taxon>
        <taxon>Pseudomonadati</taxon>
        <taxon>Myxococcota</taxon>
        <taxon>Myxococcia</taxon>
        <taxon>Myxococcales</taxon>
        <taxon>Sorangiineae</taxon>
        <taxon>Pendulisporaceae</taxon>
        <taxon>Pendulispora</taxon>
    </lineage>
</organism>
<sequence length="129" mass="13776">MTIQLRNPSTIAPPFSCYSHGASVPAGASWLYVSGQVGATPDGIVAEDPERQMELAWDNLFAVLTDAGMTVTDLVKVEGFVTRPDLVPLYRREREKRLAGHAAATTLVIVAGLAESNLVVEIQAVAARV</sequence>
<dbReference type="Pfam" id="PF01042">
    <property type="entry name" value="Ribonuc_L-PSP"/>
    <property type="match status" value="1"/>
</dbReference>
<evidence type="ECO:0000313" key="2">
    <source>
        <dbReference type="Proteomes" id="UP001379533"/>
    </source>
</evidence>
<proteinExistence type="predicted"/>
<protein>
    <submittedName>
        <fullName evidence="1">RidA family protein</fullName>
    </submittedName>
</protein>
<reference evidence="1 2" key="1">
    <citation type="submission" date="2021-12" db="EMBL/GenBank/DDBJ databases">
        <title>Discovery of the Pendulisporaceae a myxobacterial family with distinct sporulation behavior and unique specialized metabolism.</title>
        <authorList>
            <person name="Garcia R."/>
            <person name="Popoff A."/>
            <person name="Bader C.D."/>
            <person name="Loehr J."/>
            <person name="Walesch S."/>
            <person name="Walt C."/>
            <person name="Boldt J."/>
            <person name="Bunk B."/>
            <person name="Haeckl F.J.F.P.J."/>
            <person name="Gunesch A.P."/>
            <person name="Birkelbach J."/>
            <person name="Nuebel U."/>
            <person name="Pietschmann T."/>
            <person name="Bach T."/>
            <person name="Mueller R."/>
        </authorList>
    </citation>
    <scope>NUCLEOTIDE SEQUENCE [LARGE SCALE GENOMIC DNA]</scope>
    <source>
        <strain evidence="1 2">MSr12523</strain>
    </source>
</reference>
<dbReference type="InterPro" id="IPR006175">
    <property type="entry name" value="YjgF/YER057c/UK114"/>
</dbReference>
<dbReference type="InterPro" id="IPR035959">
    <property type="entry name" value="RutC-like_sf"/>
</dbReference>
<dbReference type="CDD" id="cd00448">
    <property type="entry name" value="YjgF_YER057c_UK114_family"/>
    <property type="match status" value="1"/>
</dbReference>
<name>A0ABZ2KAN2_9BACT</name>
<dbReference type="PANTHER" id="PTHR43857:SF1">
    <property type="entry name" value="YJGH FAMILY PROTEIN"/>
    <property type="match status" value="1"/>
</dbReference>
<evidence type="ECO:0000313" key="1">
    <source>
        <dbReference type="EMBL" id="WXA95727.1"/>
    </source>
</evidence>
<gene>
    <name evidence="1" type="ORF">LZC95_02590</name>
</gene>
<dbReference type="PANTHER" id="PTHR43857">
    <property type="entry name" value="BLR7761 PROTEIN"/>
    <property type="match status" value="1"/>
</dbReference>
<dbReference type="Proteomes" id="UP001379533">
    <property type="component" value="Chromosome"/>
</dbReference>